<dbReference type="OrthoDB" id="1935856at2"/>
<gene>
    <name evidence="1" type="ORF">DESME_14210</name>
</gene>
<dbReference type="Proteomes" id="UP000010847">
    <property type="component" value="Chromosome"/>
</dbReference>
<reference evidence="1 2" key="1">
    <citation type="submission" date="2013-12" db="EMBL/GenBank/DDBJ databases">
        <authorList>
            <consortium name="DOE Joint Genome Institute"/>
            <person name="Smidt H."/>
            <person name="Huntemann M."/>
            <person name="Han J."/>
            <person name="Chen A."/>
            <person name="Kyrpides N."/>
            <person name="Mavromatis K."/>
            <person name="Markowitz V."/>
            <person name="Palaniappan K."/>
            <person name="Ivanova N."/>
            <person name="Schaumberg A."/>
            <person name="Pati A."/>
            <person name="Liolios K."/>
            <person name="Nordberg H.P."/>
            <person name="Cantor M.N."/>
            <person name="Hua S.X."/>
            <person name="Woyke T."/>
        </authorList>
    </citation>
    <scope>NUCLEOTIDE SEQUENCE [LARGE SCALE GENOMIC DNA]</scope>
    <source>
        <strain evidence="2">DSM 15288</strain>
    </source>
</reference>
<dbReference type="eggNOG" id="COG2247">
    <property type="taxonomic scope" value="Bacteria"/>
</dbReference>
<dbReference type="PANTHER" id="PTHR30032">
    <property type="entry name" value="N-ACETYLMURAMOYL-L-ALANINE AMIDASE-RELATED"/>
    <property type="match status" value="1"/>
</dbReference>
<dbReference type="STRING" id="871968.DESME_14210"/>
<dbReference type="PANTHER" id="PTHR30032:SF8">
    <property type="entry name" value="GERMINATION-SPECIFIC N-ACETYLMURAMOYL-L-ALANINE AMIDASE"/>
    <property type="match status" value="1"/>
</dbReference>
<dbReference type="InterPro" id="IPR007253">
    <property type="entry name" value="Cell_wall-bd_2"/>
</dbReference>
<evidence type="ECO:0000313" key="1">
    <source>
        <dbReference type="EMBL" id="AHF08052.1"/>
    </source>
</evidence>
<sequence length="477" mass="51645">MKHFSRFGLLLLLAFLTINLQPVYASSMTNPERLDGLDRYETAKIISERAYPGKVNSVVLVSGESFANALPASVLASKLNAPIILIAPTIEASDSAFDYLAKHLDLQGNIYLIGEEGSIGSDFTKKLNDMGYQNINRIGGQSKYETDVLIAKAILPKADNPIVISSGEDYPDALSISSFAAKNGWSILLVNNDLPNVVNDYIQTLKPSKIYITGGPGAVSIEIENKLKTLFPDSEIVRLDGLDRFETAVKIVQYFNKAPNTIYLASGYNFPDALAGSVLAAKTNAPILLVDPNSTQVSNQSLPYLNSLRTSGIKANLISFGGKAIVPEELVSAIDSTLNGTSKLTDGLIQDSISQQDAENLASSFTSIFMTYDYRNLTPKTELYALATSSGFQMGIEKNITANNATMLRDKVIQNVKGITYSGFSINGDEATLEITDISLEGTVNGKNFTEHFSGTITFTRIDGKWLVGDLAIHPLH</sequence>
<name>W0EBB2_9FIRM</name>
<dbReference type="RefSeq" id="WP_006718066.1">
    <property type="nucleotide sequence ID" value="NZ_CP007032.1"/>
</dbReference>
<dbReference type="EMBL" id="CP007032">
    <property type="protein sequence ID" value="AHF08052.1"/>
    <property type="molecule type" value="Genomic_DNA"/>
</dbReference>
<dbReference type="AlphaFoldDB" id="W0EBB2"/>
<dbReference type="HOGENOM" id="CLU_028455_0_1_9"/>
<protein>
    <submittedName>
        <fullName evidence="1">Vancomycin resistance protein</fullName>
    </submittedName>
</protein>
<dbReference type="Gene3D" id="3.40.50.12090">
    <property type="match status" value="2"/>
</dbReference>
<keyword evidence="2" id="KW-1185">Reference proteome</keyword>
<organism evidence="1 2">
    <name type="scientific">Desulfitobacterium metallireducens DSM 15288</name>
    <dbReference type="NCBI Taxonomy" id="871968"/>
    <lineage>
        <taxon>Bacteria</taxon>
        <taxon>Bacillati</taxon>
        <taxon>Bacillota</taxon>
        <taxon>Clostridia</taxon>
        <taxon>Eubacteriales</taxon>
        <taxon>Desulfitobacteriaceae</taxon>
        <taxon>Desulfitobacterium</taxon>
    </lineage>
</organism>
<evidence type="ECO:0000313" key="2">
    <source>
        <dbReference type="Proteomes" id="UP000010847"/>
    </source>
</evidence>
<proteinExistence type="predicted"/>
<dbReference type="Pfam" id="PF04122">
    <property type="entry name" value="CW_binding_2"/>
    <property type="match status" value="3"/>
</dbReference>
<dbReference type="InterPro" id="IPR051922">
    <property type="entry name" value="Bact_Sporulation_Assoc"/>
</dbReference>
<accession>W0EBB2</accession>
<dbReference type="KEGG" id="dmt:DESME_14210"/>